<name>A0A663LTS3_ATHCN</name>
<dbReference type="CDD" id="cd02897">
    <property type="entry name" value="A2M_2"/>
    <property type="match status" value="1"/>
</dbReference>
<organism evidence="10 11">
    <name type="scientific">Athene cunicularia</name>
    <name type="common">Burrowing owl</name>
    <name type="synonym">Speotyto cunicularia</name>
    <dbReference type="NCBI Taxonomy" id="194338"/>
    <lineage>
        <taxon>Eukaryota</taxon>
        <taxon>Metazoa</taxon>
        <taxon>Chordata</taxon>
        <taxon>Craniata</taxon>
        <taxon>Vertebrata</taxon>
        <taxon>Euteleostomi</taxon>
        <taxon>Archelosauria</taxon>
        <taxon>Archosauria</taxon>
        <taxon>Dinosauria</taxon>
        <taxon>Saurischia</taxon>
        <taxon>Theropoda</taxon>
        <taxon>Coelurosauria</taxon>
        <taxon>Aves</taxon>
        <taxon>Neognathae</taxon>
        <taxon>Neoaves</taxon>
        <taxon>Telluraves</taxon>
        <taxon>Strigiformes</taxon>
        <taxon>Strigidae</taxon>
        <taxon>Athene</taxon>
    </lineage>
</organism>
<feature type="domain" description="Alpha-macroglobulin-like TED" evidence="9">
    <location>
        <begin position="187"/>
        <end position="323"/>
    </location>
</feature>
<dbReference type="SUPFAM" id="SSF49410">
    <property type="entry name" value="Alpha-macroglobulin receptor domain"/>
    <property type="match status" value="1"/>
</dbReference>
<proteinExistence type="inferred from homology"/>
<evidence type="ECO:0000256" key="7">
    <source>
        <dbReference type="SAM" id="SignalP"/>
    </source>
</evidence>
<sequence length="513" mass="57605">GKAVTTLHPALLLALLSSSLHTSNPIHACFVSFFTWVGDLMAVALQNLDRLVQMPHGCGEQNMVLFAPIVYVLQYLEKTRQLTPEIKERATGLLRNGYQMQLLYRHRDGSYSVFGQQDGEGNTWLTAFVVKSFSQARKYIYVDDKNIQDALRWLEQNQLPSGCFATKGTRNTAGNVWHVSLLPTQGKLVQTTLRCLQQVVHNITNIYTEAVLAYAFALAGDYETTQELLYKLEEQAIKSGGQIHWSPKPSSLASTDIWPDTQSVDIELTAYVLLAYLSKPRVHAGDMTTAAGIVAWLTRQQNAYGGFASTQDTVVALQALAKYAARTFSPSGQVLVRVKSQRGFGKTVQVHRQKRLLVQQAALTELPGQLLVQVHGSTCVFTQVRWWDEPGREGRWRTLPLPPRDLVHENIQAREDEDVMSSFSPSLLIFSHFHKLNDESQTFILQIEQVIQIKNLKPASIKVYDYYQPGGLQIPSYSGVGRWVPSSLDGNQWEAYTQLERGSGSYLWLGVWS</sequence>
<protein>
    <recommendedName>
        <fullName evidence="12">Alpha-macroglobulin receptor-binding domain-containing protein</fullName>
    </recommendedName>
</protein>
<evidence type="ECO:0000256" key="1">
    <source>
        <dbReference type="ARBA" id="ARBA00010952"/>
    </source>
</evidence>
<dbReference type="Gene3D" id="2.60.120.1540">
    <property type="match status" value="1"/>
</dbReference>
<dbReference type="InterPro" id="IPR041813">
    <property type="entry name" value="A2M_TED"/>
</dbReference>
<evidence type="ECO:0000313" key="11">
    <source>
        <dbReference type="Proteomes" id="UP000472269"/>
    </source>
</evidence>
<dbReference type="Pfam" id="PF07677">
    <property type="entry name" value="A2M_recep"/>
    <property type="match status" value="1"/>
</dbReference>
<evidence type="ECO:0008006" key="12">
    <source>
        <dbReference type="Google" id="ProtNLM"/>
    </source>
</evidence>
<evidence type="ECO:0000259" key="9">
    <source>
        <dbReference type="Pfam" id="PF07678"/>
    </source>
</evidence>
<dbReference type="Proteomes" id="UP000472269">
    <property type="component" value="Unplaced"/>
</dbReference>
<keyword evidence="11" id="KW-1185">Reference proteome</keyword>
<dbReference type="AlphaFoldDB" id="A0A663LTS3"/>
<dbReference type="PANTHER" id="PTHR11412:SF182">
    <property type="entry name" value="ALPHA-2-MACROGLOBULIN-LIKE PROTEIN 1"/>
    <property type="match status" value="1"/>
</dbReference>
<dbReference type="SMART" id="SM01419">
    <property type="entry name" value="Thiol-ester_cl"/>
    <property type="match status" value="1"/>
</dbReference>
<dbReference type="PROSITE" id="PS00477">
    <property type="entry name" value="ALPHA_2_MACROGLOBULIN"/>
    <property type="match status" value="1"/>
</dbReference>
<dbReference type="GO" id="GO:0004867">
    <property type="term" value="F:serine-type endopeptidase inhibitor activity"/>
    <property type="evidence" value="ECO:0007669"/>
    <property type="project" value="UniProtKB-KW"/>
</dbReference>
<dbReference type="Gene3D" id="1.50.10.20">
    <property type="match status" value="1"/>
</dbReference>
<evidence type="ECO:0000256" key="2">
    <source>
        <dbReference type="ARBA" id="ARBA00022690"/>
    </source>
</evidence>
<dbReference type="Pfam" id="PF07678">
    <property type="entry name" value="TED_complement"/>
    <property type="match status" value="2"/>
</dbReference>
<evidence type="ECO:0000256" key="3">
    <source>
        <dbReference type="ARBA" id="ARBA00022729"/>
    </source>
</evidence>
<comment type="similarity">
    <text evidence="1">Belongs to the protease inhibitor I39 (alpha-2-macroglobulin) family.</text>
</comment>
<keyword evidence="5" id="KW-1015">Disulfide bond</keyword>
<dbReference type="InterPro" id="IPR009048">
    <property type="entry name" value="A-macroglobulin_rcpt-bd"/>
</dbReference>
<dbReference type="SUPFAM" id="SSF48239">
    <property type="entry name" value="Terpenoid cyclases/Protein prenyltransferases"/>
    <property type="match status" value="1"/>
</dbReference>
<keyword evidence="6" id="KW-0325">Glycoprotein</keyword>
<dbReference type="Gene3D" id="2.60.40.690">
    <property type="entry name" value="Alpha-macroglobulin, receptor-binding domain"/>
    <property type="match status" value="1"/>
</dbReference>
<dbReference type="InterPro" id="IPR050473">
    <property type="entry name" value="A2M/Complement_sys"/>
</dbReference>
<dbReference type="InterPro" id="IPR036595">
    <property type="entry name" value="A-macroglobulin_rcpt-bd_sf"/>
</dbReference>
<evidence type="ECO:0000256" key="5">
    <source>
        <dbReference type="ARBA" id="ARBA00023157"/>
    </source>
</evidence>
<dbReference type="FunFam" id="1.50.10.20:FF:000001">
    <property type="entry name" value="CD109 isoform 1"/>
    <property type="match status" value="1"/>
</dbReference>
<dbReference type="GO" id="GO:0005615">
    <property type="term" value="C:extracellular space"/>
    <property type="evidence" value="ECO:0007669"/>
    <property type="project" value="InterPro"/>
</dbReference>
<dbReference type="InterPro" id="IPR011626">
    <property type="entry name" value="Alpha-macroglobulin_TED"/>
</dbReference>
<dbReference type="PANTHER" id="PTHR11412">
    <property type="entry name" value="MACROGLOBULIN / COMPLEMENT"/>
    <property type="match status" value="1"/>
</dbReference>
<evidence type="ECO:0000256" key="4">
    <source>
        <dbReference type="ARBA" id="ARBA00022900"/>
    </source>
</evidence>
<feature type="signal peptide" evidence="7">
    <location>
        <begin position="1"/>
        <end position="22"/>
    </location>
</feature>
<feature type="domain" description="Alpha-macroglobulin-like TED" evidence="9">
    <location>
        <begin position="37"/>
        <end position="168"/>
    </location>
</feature>
<dbReference type="OMA" id="WLTGQQS"/>
<evidence type="ECO:0000256" key="6">
    <source>
        <dbReference type="ARBA" id="ARBA00023180"/>
    </source>
</evidence>
<reference evidence="10" key="1">
    <citation type="submission" date="2025-08" db="UniProtKB">
        <authorList>
            <consortium name="Ensembl"/>
        </authorList>
    </citation>
    <scope>IDENTIFICATION</scope>
</reference>
<feature type="chain" id="PRO_5025443210" description="Alpha-macroglobulin receptor-binding domain-containing protein" evidence="7">
    <location>
        <begin position="23"/>
        <end position="513"/>
    </location>
</feature>
<dbReference type="InterPro" id="IPR019742">
    <property type="entry name" value="MacrogloblnA2_CS"/>
</dbReference>
<dbReference type="InterPro" id="IPR008930">
    <property type="entry name" value="Terpenoid_cyclase/PrenylTrfase"/>
</dbReference>
<evidence type="ECO:0000313" key="10">
    <source>
        <dbReference type="Ensembl" id="ENSACUP00000002892.1"/>
    </source>
</evidence>
<keyword evidence="2" id="KW-0646">Protease inhibitor</keyword>
<evidence type="ECO:0000259" key="8">
    <source>
        <dbReference type="Pfam" id="PF07677"/>
    </source>
</evidence>
<dbReference type="InterPro" id="IPR047565">
    <property type="entry name" value="Alpha-macroglob_thiol-ester_cl"/>
</dbReference>
<dbReference type="Ensembl" id="ENSACUT00000003072.1">
    <property type="protein sequence ID" value="ENSACUP00000002892.1"/>
    <property type="gene ID" value="ENSACUG00000001998.1"/>
</dbReference>
<reference evidence="10" key="2">
    <citation type="submission" date="2025-09" db="UniProtKB">
        <authorList>
            <consortium name="Ensembl"/>
        </authorList>
    </citation>
    <scope>IDENTIFICATION</scope>
</reference>
<accession>A0A663LTS3</accession>
<feature type="domain" description="Alpha-macroglobulin receptor-binding" evidence="8">
    <location>
        <begin position="429"/>
        <end position="471"/>
    </location>
</feature>
<keyword evidence="4" id="KW-0722">Serine protease inhibitor</keyword>
<keyword evidence="3 7" id="KW-0732">Signal</keyword>